<gene>
    <name evidence="12" type="primary">HMG1_1</name>
    <name evidence="12" type="ORF">PGTUg99_011196</name>
</gene>
<keyword evidence="4 9" id="KW-0256">Endoplasmic reticulum</keyword>
<dbReference type="Gene3D" id="1.10.3270.10">
    <property type="entry name" value="HMGR, N-terminal domain"/>
    <property type="match status" value="1"/>
</dbReference>
<dbReference type="Gene3D" id="3.90.770.10">
    <property type="entry name" value="3-hydroxy-3-methylglutaryl-coenzyme A Reductase, Chain A, domain 2"/>
    <property type="match status" value="1"/>
</dbReference>
<dbReference type="InterPro" id="IPR023282">
    <property type="entry name" value="HMG_CoA_Rdtase_N"/>
</dbReference>
<dbReference type="GO" id="GO:0015936">
    <property type="term" value="P:coenzyme A metabolic process"/>
    <property type="evidence" value="ECO:0007669"/>
    <property type="project" value="InterPro"/>
</dbReference>
<feature type="region of interest" description="Disordered" evidence="10">
    <location>
        <begin position="834"/>
        <end position="859"/>
    </location>
</feature>
<accession>A0A5B0QGU9</accession>
<name>A0A5B0QGU9_PUCGR</name>
<keyword evidence="3 9" id="KW-0812">Transmembrane</keyword>
<dbReference type="SUPFAM" id="SSF56542">
    <property type="entry name" value="Substrate-binding domain of HMG-CoA reductase"/>
    <property type="match status" value="1"/>
</dbReference>
<feature type="transmembrane region" description="Helical" evidence="9">
    <location>
        <begin position="284"/>
        <end position="304"/>
    </location>
</feature>
<evidence type="ECO:0000256" key="3">
    <source>
        <dbReference type="ARBA" id="ARBA00022692"/>
    </source>
</evidence>
<comment type="similarity">
    <text evidence="2 9">Belongs to the HMG-CoA reductase family.</text>
</comment>
<dbReference type="InterPro" id="IPR009029">
    <property type="entry name" value="HMG_CoA_Rdtase_sub-bd_dom_sf"/>
</dbReference>
<dbReference type="FunFam" id="1.10.3270.10:FF:000001">
    <property type="entry name" value="3-hydroxy-3-methylglutaryl coenzyme A reductase"/>
    <property type="match status" value="1"/>
</dbReference>
<evidence type="ECO:0000256" key="7">
    <source>
        <dbReference type="ARBA" id="ARBA00023002"/>
    </source>
</evidence>
<dbReference type="PRINTS" id="PR00071">
    <property type="entry name" value="HMGCOARDTASE"/>
</dbReference>
<dbReference type="InterPro" id="IPR023076">
    <property type="entry name" value="HMG_CoA_Rdtase_CS"/>
</dbReference>
<dbReference type="GO" id="GO:0004420">
    <property type="term" value="F:hydroxymethylglutaryl-CoA reductase (NADPH) activity"/>
    <property type="evidence" value="ECO:0007669"/>
    <property type="project" value="UniProtKB-EC"/>
</dbReference>
<dbReference type="GO" id="GO:0005789">
    <property type="term" value="C:endoplasmic reticulum membrane"/>
    <property type="evidence" value="ECO:0007669"/>
    <property type="project" value="UniProtKB-SubCell"/>
</dbReference>
<feature type="compositionally biased region" description="Basic and acidic residues" evidence="10">
    <location>
        <begin position="873"/>
        <end position="882"/>
    </location>
</feature>
<feature type="region of interest" description="Disordered" evidence="10">
    <location>
        <begin position="766"/>
        <end position="796"/>
    </location>
</feature>
<evidence type="ECO:0000256" key="6">
    <source>
        <dbReference type="ARBA" id="ARBA00022989"/>
    </source>
</evidence>
<proteinExistence type="inferred from homology"/>
<keyword evidence="6 9" id="KW-1133">Transmembrane helix</keyword>
<dbReference type="NCBIfam" id="TIGR00533">
    <property type="entry name" value="HMG_CoA_R_NADP"/>
    <property type="match status" value="1"/>
</dbReference>
<feature type="transmembrane region" description="Helical" evidence="9">
    <location>
        <begin position="316"/>
        <end position="338"/>
    </location>
</feature>
<keyword evidence="5 9" id="KW-0521">NADP</keyword>
<keyword evidence="7 9" id="KW-0560">Oxidoreductase</keyword>
<dbReference type="InterPro" id="IPR009023">
    <property type="entry name" value="HMG_CoA_Rdtase_NAD(P)-bd_sf"/>
</dbReference>
<dbReference type="InterPro" id="IPR004554">
    <property type="entry name" value="HMG_CoA_Rdtase_eu_arc"/>
</dbReference>
<reference evidence="12 13" key="1">
    <citation type="submission" date="2019-05" db="EMBL/GenBank/DDBJ databases">
        <title>Emergence of the Ug99 lineage of the wheat stem rust pathogen through somatic hybridization.</title>
        <authorList>
            <person name="Li F."/>
            <person name="Upadhyaya N.M."/>
            <person name="Sperschneider J."/>
            <person name="Matny O."/>
            <person name="Nguyen-Phuc H."/>
            <person name="Mago R."/>
            <person name="Raley C."/>
            <person name="Miller M.E."/>
            <person name="Silverstein K.A.T."/>
            <person name="Henningsen E."/>
            <person name="Hirsch C.D."/>
            <person name="Visser B."/>
            <person name="Pretorius Z.A."/>
            <person name="Steffenson B.J."/>
            <person name="Schwessinger B."/>
            <person name="Dodds P.N."/>
            <person name="Figueroa M."/>
        </authorList>
    </citation>
    <scope>NUCLEOTIDE SEQUENCE [LARGE SCALE GENOMIC DNA]</scope>
    <source>
        <strain evidence="12 13">Ug99</strain>
    </source>
</reference>
<dbReference type="GO" id="GO:0006696">
    <property type="term" value="P:ergosterol biosynthetic process"/>
    <property type="evidence" value="ECO:0007669"/>
    <property type="project" value="TreeGrafter"/>
</dbReference>
<dbReference type="PROSITE" id="PS00318">
    <property type="entry name" value="HMG_COA_REDUCTASE_2"/>
    <property type="match status" value="1"/>
</dbReference>
<dbReference type="PANTHER" id="PTHR10572:SF24">
    <property type="entry name" value="3-HYDROXY-3-METHYLGLUTARYL-COENZYME A REDUCTASE"/>
    <property type="match status" value="1"/>
</dbReference>
<dbReference type="PROSITE" id="PS50065">
    <property type="entry name" value="HMG_COA_REDUCTASE_4"/>
    <property type="match status" value="1"/>
</dbReference>
<feature type="domain" description="SSD" evidence="11">
    <location>
        <begin position="285"/>
        <end position="454"/>
    </location>
</feature>
<evidence type="ECO:0000256" key="4">
    <source>
        <dbReference type="ARBA" id="ARBA00022824"/>
    </source>
</evidence>
<feature type="region of interest" description="Disordered" evidence="10">
    <location>
        <begin position="1357"/>
        <end position="1443"/>
    </location>
</feature>
<feature type="region of interest" description="Disordered" evidence="10">
    <location>
        <begin position="726"/>
        <end position="748"/>
    </location>
</feature>
<dbReference type="UniPathway" id="UPA00058">
    <property type="reaction ID" value="UER00103"/>
</dbReference>
<feature type="compositionally biased region" description="Polar residues" evidence="10">
    <location>
        <begin position="885"/>
        <end position="910"/>
    </location>
</feature>
<dbReference type="PROSITE" id="PS00066">
    <property type="entry name" value="HMG_COA_REDUCTASE_1"/>
    <property type="match status" value="1"/>
</dbReference>
<dbReference type="FunFam" id="3.30.70.420:FF:000001">
    <property type="entry name" value="3-hydroxy-3-methylglutaryl coenzyme A reductase"/>
    <property type="match status" value="1"/>
</dbReference>
<evidence type="ECO:0000313" key="13">
    <source>
        <dbReference type="Proteomes" id="UP000325313"/>
    </source>
</evidence>
<dbReference type="PROSITE" id="PS50156">
    <property type="entry name" value="SSD"/>
    <property type="match status" value="1"/>
</dbReference>
<dbReference type="PANTHER" id="PTHR10572">
    <property type="entry name" value="3-HYDROXY-3-METHYLGLUTARYL-COENZYME A REDUCTASE"/>
    <property type="match status" value="1"/>
</dbReference>
<comment type="catalytic activity">
    <reaction evidence="9">
        <text>(R)-mevalonate + 2 NADP(+) + CoA = (3S)-3-hydroxy-3-methylglutaryl-CoA + 2 NADPH + 2 H(+)</text>
        <dbReference type="Rhea" id="RHEA:15989"/>
        <dbReference type="ChEBI" id="CHEBI:15378"/>
        <dbReference type="ChEBI" id="CHEBI:36464"/>
        <dbReference type="ChEBI" id="CHEBI:43074"/>
        <dbReference type="ChEBI" id="CHEBI:57287"/>
        <dbReference type="ChEBI" id="CHEBI:57783"/>
        <dbReference type="ChEBI" id="CHEBI:58349"/>
        <dbReference type="EC" id="1.1.1.34"/>
    </reaction>
</comment>
<dbReference type="EMBL" id="VDEP01000277">
    <property type="protein sequence ID" value="KAA1112447.1"/>
    <property type="molecule type" value="Genomic_DNA"/>
</dbReference>
<dbReference type="SUPFAM" id="SSF55035">
    <property type="entry name" value="NAD-binding domain of HMG-CoA reductase"/>
    <property type="match status" value="1"/>
</dbReference>
<evidence type="ECO:0000259" key="11">
    <source>
        <dbReference type="PROSITE" id="PS50156"/>
    </source>
</evidence>
<dbReference type="Pfam" id="PF00368">
    <property type="entry name" value="HMG-CoA_red"/>
    <property type="match status" value="1"/>
</dbReference>
<comment type="subcellular location">
    <subcellularLocation>
        <location evidence="1 9">Endoplasmic reticulum membrane</location>
        <topology evidence="1 9">Multi-pass membrane protein</topology>
    </subcellularLocation>
</comment>
<dbReference type="SUPFAM" id="SSF82866">
    <property type="entry name" value="Multidrug efflux transporter AcrB transmembrane domain"/>
    <property type="match status" value="1"/>
</dbReference>
<evidence type="ECO:0000256" key="2">
    <source>
        <dbReference type="ARBA" id="ARBA00007661"/>
    </source>
</evidence>
<dbReference type="GO" id="GO:0008299">
    <property type="term" value="P:isoprenoid biosynthetic process"/>
    <property type="evidence" value="ECO:0007669"/>
    <property type="project" value="InterPro"/>
</dbReference>
<dbReference type="InterPro" id="IPR000731">
    <property type="entry name" value="SSD"/>
</dbReference>
<evidence type="ECO:0000256" key="9">
    <source>
        <dbReference type="RuleBase" id="RU361219"/>
    </source>
</evidence>
<protein>
    <recommendedName>
        <fullName evidence="9">3-hydroxy-3-methylglutaryl coenzyme A reductase</fullName>
        <shortName evidence="9">HMG-CoA reductase</shortName>
        <ecNumber evidence="9">1.1.1.34</ecNumber>
    </recommendedName>
</protein>
<feature type="compositionally biased region" description="Low complexity" evidence="10">
    <location>
        <begin position="1385"/>
        <end position="1421"/>
    </location>
</feature>
<dbReference type="InterPro" id="IPR023074">
    <property type="entry name" value="HMG_CoA_Rdtase_cat_sf"/>
</dbReference>
<evidence type="ECO:0000256" key="8">
    <source>
        <dbReference type="ARBA" id="ARBA00023136"/>
    </source>
</evidence>
<dbReference type="CDD" id="cd00643">
    <property type="entry name" value="HMG-CoA_reductase_classI"/>
    <property type="match status" value="1"/>
</dbReference>
<organism evidence="12 13">
    <name type="scientific">Puccinia graminis f. sp. tritici</name>
    <dbReference type="NCBI Taxonomy" id="56615"/>
    <lineage>
        <taxon>Eukaryota</taxon>
        <taxon>Fungi</taxon>
        <taxon>Dikarya</taxon>
        <taxon>Basidiomycota</taxon>
        <taxon>Pucciniomycotina</taxon>
        <taxon>Pucciniomycetes</taxon>
        <taxon>Pucciniales</taxon>
        <taxon>Pucciniaceae</taxon>
        <taxon>Puccinia</taxon>
    </lineage>
</organism>
<dbReference type="EC" id="1.1.1.34" evidence="9"/>
<feature type="compositionally biased region" description="Basic and acidic residues" evidence="10">
    <location>
        <begin position="834"/>
        <end position="843"/>
    </location>
</feature>
<feature type="region of interest" description="Disordered" evidence="10">
    <location>
        <begin position="873"/>
        <end position="910"/>
    </location>
</feature>
<dbReference type="Pfam" id="PF12349">
    <property type="entry name" value="Sterol-sensing"/>
    <property type="match status" value="1"/>
</dbReference>
<comment type="caution">
    <text evidence="12">The sequence shown here is derived from an EMBL/GenBank/DDBJ whole genome shotgun (WGS) entry which is preliminary data.</text>
</comment>
<evidence type="ECO:0000256" key="10">
    <source>
        <dbReference type="SAM" id="MobiDB-lite"/>
    </source>
</evidence>
<dbReference type="InterPro" id="IPR002202">
    <property type="entry name" value="HMG_CoA_Rdtase"/>
</dbReference>
<evidence type="ECO:0000256" key="1">
    <source>
        <dbReference type="ARBA" id="ARBA00004477"/>
    </source>
</evidence>
<dbReference type="GO" id="GO:0005778">
    <property type="term" value="C:peroxisomal membrane"/>
    <property type="evidence" value="ECO:0007669"/>
    <property type="project" value="TreeGrafter"/>
</dbReference>
<sequence length="1443" mass="157195">MTEDIRLGGSIVRLQRMASRTSLNLLSLYSSFCSTNPIETIVTTLIIITLAYFQLLQAIKHSEFLDISHRSSSTYPFQPTHSINLIHNNNNNNNWQPTTATTPSIRLLNLNLAFSPSSLSYHPSLSSEILNQAGNHLIQLLSTTTTIQSIEQQQEQQQQPISYSNLCFKSNSTQGDHQQELPSNLRSCFIQIDPTSINLPQPTLALILAFPINPTIPQSTHQRWLDNFLSSLPPNIRLLSPGPTAAAREAHERLGEMRSIRWIAYAARAFVIRFWQLISKADSADIFIMLIAYMLMHLTFYNLFRNMGKLGSKFWLGALTVLSAIFAFILALITAHVLGIRINPILLSEALPFLVITVGFDKPYVLAHAILSRSNWPPSLRQREPVPPARDIVVESISRVGVRIVRDYAIEITVLGLGAISGINGLTEFCQLAGLSLLYDCLLSFGFYISILTVFVEIHRIQVVRELAKNDSTTELSKLLDDGVEPSVEVVKEQMAEQESIRAKLIKTFMSDSTTQQSAEKIIIGSSRVKLALLSMFVGLHTLNLCTTLTLRTAITRHSSHPPTFSLNHPGNLSQGTKATKLVATNPVNSDLQPDLASLVMDQIKIDPSAPIYARALDKLSKEISQNDSQSKWIAQLSQPIEMRVARNSRFRQGSSQPGKSSLVFLDELMSSWTEFVGDPVMSKWIVIVLALSVLLNAYLLKGIVISTVDQTRRFNHRLSIERARLKSATSDEEESSENASETDALSPAERAARIMLASTNAGSLAVEDGSQHRARKNPPQHQRRWSSGLMFTDRKQKPDLIVPDRGELISDSSLPKLEVSSEGEVLSIREARGTKSKADHHNKPTCQSSVTPTLKGFGAADDKPLISLRLIDEFGRPKTDETESSLTDGSRSEPVSGSTTATNTESNVCDSPLLIEEPDDKIQEPLPIRSLDEILDIFNDTLHRGPSKLSDEEIILLVQQGKIAAYALEKLLKDFSRAVRIRRALISRASLTKTLETSGLPYLHYDYSLVMGQCCENVVGYMPIPVGIAGPLRIDGTAFPLPMATTEGALVASTSRGCKALNAGGGVTTVVTADAMTRGPALEFPDLTMAAQAKAWVESEEGRVALKTAFDSTSRFARLISLKTALAGRTLYVRFGTRTGDAMGMNMISKGTEAALRLMKSEAYFPQMKVVSLSGNYCIDKKPSAINWIEGRGKSIVAEAVVPGQIIQKILKTSVKDIVKLNITKNLVGSCLAGSIGGNNAHASNILTAIYLATGQDPAQNVESSNCMTLMEAVNDEQDLLITCTMPSIEVGTIGGGTILGPQAAMLEMLGIRGPHPTAPGDNARQLARIICAAVMAGELSLMSALAAGHLVESHMTHNRSVPPTPQIQQSPSTSRSASRIGFTPTTTTTALTATPHSTHNSSNLSSSMSTTVISSSMSSANPSLLGLASSKRDQNLLAVNE</sequence>
<dbReference type="FunFam" id="3.90.770.10:FF:000001">
    <property type="entry name" value="3-hydroxy-3-methylglutaryl coenzyme A reductase"/>
    <property type="match status" value="1"/>
</dbReference>
<dbReference type="Gene3D" id="3.30.70.420">
    <property type="entry name" value="Hydroxymethylglutaryl-CoA reductase, class I/II, NAD/NADP-binding domain"/>
    <property type="match status" value="1"/>
</dbReference>
<evidence type="ECO:0000313" key="12">
    <source>
        <dbReference type="EMBL" id="KAA1112447.1"/>
    </source>
</evidence>
<comment type="pathway">
    <text evidence="9">Metabolic intermediate biosynthesis; (R)-mevalonate biosynthesis; (R)-mevalonate from acetyl-CoA: step 3/3.</text>
</comment>
<dbReference type="Proteomes" id="UP000325313">
    <property type="component" value="Unassembled WGS sequence"/>
</dbReference>
<feature type="compositionally biased region" description="Basic residues" evidence="10">
    <location>
        <begin position="773"/>
        <end position="785"/>
    </location>
</feature>
<dbReference type="InterPro" id="IPR053958">
    <property type="entry name" value="HMGCR/SNAP/NPC1-like_SSD"/>
</dbReference>
<evidence type="ECO:0000256" key="5">
    <source>
        <dbReference type="ARBA" id="ARBA00022857"/>
    </source>
</evidence>
<keyword evidence="8 9" id="KW-0472">Membrane</keyword>